<dbReference type="GO" id="GO:0004123">
    <property type="term" value="F:cystathionine gamma-lyase activity"/>
    <property type="evidence" value="ECO:0007669"/>
    <property type="project" value="TreeGrafter"/>
</dbReference>
<dbReference type="SUPFAM" id="SSF53383">
    <property type="entry name" value="PLP-dependent transferases"/>
    <property type="match status" value="1"/>
</dbReference>
<dbReference type="GO" id="GO:0019346">
    <property type="term" value="P:transsulfuration"/>
    <property type="evidence" value="ECO:0007669"/>
    <property type="project" value="InterPro"/>
</dbReference>
<dbReference type="PANTHER" id="PTHR11808:SF15">
    <property type="entry name" value="CYSTATHIONINE GAMMA-LYASE"/>
    <property type="match status" value="1"/>
</dbReference>
<dbReference type="FunFam" id="3.90.1150.10:FF:000008">
    <property type="entry name" value="Cystathionine gamma-synthase"/>
    <property type="match status" value="1"/>
</dbReference>
<comment type="caution">
    <text evidence="6">The sequence shown here is derived from an EMBL/GenBank/DDBJ whole genome shotgun (WGS) entry which is preliminary data.</text>
</comment>
<reference evidence="6 7" key="1">
    <citation type="submission" date="2019-07" db="EMBL/GenBank/DDBJ databases">
        <title>Whole genome shotgun sequence of Rhodospirillum oryzae NBRC 107573.</title>
        <authorList>
            <person name="Hosoyama A."/>
            <person name="Uohara A."/>
            <person name="Ohji S."/>
            <person name="Ichikawa N."/>
        </authorList>
    </citation>
    <scope>NUCLEOTIDE SEQUENCE [LARGE SCALE GENOMIC DNA]</scope>
    <source>
        <strain evidence="6 7">NBRC 107573</strain>
    </source>
</reference>
<dbReference type="Pfam" id="PF01053">
    <property type="entry name" value="Cys_Met_Meta_PP"/>
    <property type="match status" value="1"/>
</dbReference>
<dbReference type="CDD" id="cd00614">
    <property type="entry name" value="CGS_like"/>
    <property type="match status" value="1"/>
</dbReference>
<protein>
    <submittedName>
        <fullName evidence="6">Cystathionine gamma-lyase</fullName>
    </submittedName>
</protein>
<dbReference type="InterPro" id="IPR015421">
    <property type="entry name" value="PyrdxlP-dep_Trfase_major"/>
</dbReference>
<dbReference type="RefSeq" id="WP_147164710.1">
    <property type="nucleotide sequence ID" value="NZ_BJZO01000098.1"/>
</dbReference>
<dbReference type="PROSITE" id="PS00868">
    <property type="entry name" value="CYS_MET_METAB_PP"/>
    <property type="match status" value="1"/>
</dbReference>
<dbReference type="FunFam" id="3.40.640.10:FF:000009">
    <property type="entry name" value="Cystathionine gamma-synthase homolog"/>
    <property type="match status" value="1"/>
</dbReference>
<keyword evidence="3 4" id="KW-0663">Pyridoxal phosphate</keyword>
<comment type="similarity">
    <text evidence="2 5">Belongs to the trans-sulfuration enzymes family.</text>
</comment>
<dbReference type="InterPro" id="IPR015424">
    <property type="entry name" value="PyrdxlP-dep_Trfase"/>
</dbReference>
<evidence type="ECO:0000256" key="5">
    <source>
        <dbReference type="RuleBase" id="RU362118"/>
    </source>
</evidence>
<dbReference type="Gene3D" id="3.40.640.10">
    <property type="entry name" value="Type I PLP-dependent aspartate aminotransferase-like (Major domain)"/>
    <property type="match status" value="1"/>
</dbReference>
<dbReference type="GO" id="GO:0030170">
    <property type="term" value="F:pyridoxal phosphate binding"/>
    <property type="evidence" value="ECO:0007669"/>
    <property type="project" value="InterPro"/>
</dbReference>
<evidence type="ECO:0000256" key="2">
    <source>
        <dbReference type="ARBA" id="ARBA00009077"/>
    </source>
</evidence>
<evidence type="ECO:0000313" key="6">
    <source>
        <dbReference type="EMBL" id="GEO82682.1"/>
    </source>
</evidence>
<accession>A0A512HB60</accession>
<dbReference type="EMBL" id="BJZO01000098">
    <property type="protein sequence ID" value="GEO82682.1"/>
    <property type="molecule type" value="Genomic_DNA"/>
</dbReference>
<keyword evidence="6" id="KW-0456">Lyase</keyword>
<dbReference type="GO" id="GO:0003962">
    <property type="term" value="F:cystathionine gamma-synthase activity"/>
    <property type="evidence" value="ECO:0007669"/>
    <property type="project" value="TreeGrafter"/>
</dbReference>
<evidence type="ECO:0000313" key="7">
    <source>
        <dbReference type="Proteomes" id="UP000321567"/>
    </source>
</evidence>
<dbReference type="Proteomes" id="UP000321567">
    <property type="component" value="Unassembled WGS sequence"/>
</dbReference>
<evidence type="ECO:0000256" key="3">
    <source>
        <dbReference type="ARBA" id="ARBA00022898"/>
    </source>
</evidence>
<comment type="cofactor">
    <cofactor evidence="1 5">
        <name>pyridoxal 5'-phosphate</name>
        <dbReference type="ChEBI" id="CHEBI:597326"/>
    </cofactor>
</comment>
<dbReference type="PIRSF" id="PIRSF001434">
    <property type="entry name" value="CGS"/>
    <property type="match status" value="1"/>
</dbReference>
<dbReference type="OrthoDB" id="9790858at2"/>
<dbReference type="InterPro" id="IPR054542">
    <property type="entry name" value="Cys_met_metab_PP"/>
</dbReference>
<dbReference type="AlphaFoldDB" id="A0A512HB60"/>
<evidence type="ECO:0000256" key="4">
    <source>
        <dbReference type="PIRSR" id="PIRSR001434-2"/>
    </source>
</evidence>
<dbReference type="InterPro" id="IPR000277">
    <property type="entry name" value="Cys/Met-Metab_PyrdxlP-dep_enz"/>
</dbReference>
<dbReference type="GO" id="GO:0019343">
    <property type="term" value="P:cysteine biosynthetic process via cystathionine"/>
    <property type="evidence" value="ECO:0007669"/>
    <property type="project" value="TreeGrafter"/>
</dbReference>
<keyword evidence="7" id="KW-1185">Reference proteome</keyword>
<proteinExistence type="inferred from homology"/>
<dbReference type="PANTHER" id="PTHR11808">
    <property type="entry name" value="TRANS-SULFURATION ENZYME FAMILY MEMBER"/>
    <property type="match status" value="1"/>
</dbReference>
<sequence>MTASPSFASGLGTLSVHAGPGIDPATGAVMTPIYASSTFAQPSPGQPGAWEYARSGNPTRAAFERALAELEGGTHGFAFASGLAAENTVLDLLDHGAHVVAGADLYGGSWRLFASVRARTSHLETSFVDTTDLGALEAALRPDTRMIWIETPSNPRLSVTDLAAVARLARARGILSVVDSTFATPWIQRPLDLGIDIVVHSATKYLNGHSDLIAGAVVVKDADLAQRLGFLQNATGAVLDPFPSFLALRGLKTLALRMERHSANALSVARHLEAHPGIARVHYPGLVGHPQHALARQQMRAFGGMVSVELATDRAGTVRFLEALRLFALAESLGGVESLVGHPATMSHASLPPERRAALGLTDSFVRLSVGIEDEADLIADLDQALARV</sequence>
<feature type="modified residue" description="N6-(pyridoxal phosphate)lysine" evidence="4">
    <location>
        <position position="204"/>
    </location>
</feature>
<dbReference type="GO" id="GO:0005737">
    <property type="term" value="C:cytoplasm"/>
    <property type="evidence" value="ECO:0007669"/>
    <property type="project" value="TreeGrafter"/>
</dbReference>
<dbReference type="Gene3D" id="3.90.1150.10">
    <property type="entry name" value="Aspartate Aminotransferase, domain 1"/>
    <property type="match status" value="1"/>
</dbReference>
<name>A0A512HB60_9PROT</name>
<dbReference type="InterPro" id="IPR015422">
    <property type="entry name" value="PyrdxlP-dep_Trfase_small"/>
</dbReference>
<evidence type="ECO:0000256" key="1">
    <source>
        <dbReference type="ARBA" id="ARBA00001933"/>
    </source>
</evidence>
<organism evidence="6 7">
    <name type="scientific">Pararhodospirillum oryzae</name>
    <dbReference type="NCBI Taxonomy" id="478448"/>
    <lineage>
        <taxon>Bacteria</taxon>
        <taxon>Pseudomonadati</taxon>
        <taxon>Pseudomonadota</taxon>
        <taxon>Alphaproteobacteria</taxon>
        <taxon>Rhodospirillales</taxon>
        <taxon>Rhodospirillaceae</taxon>
        <taxon>Pararhodospirillum</taxon>
    </lineage>
</organism>
<gene>
    <name evidence="6" type="ORF">ROR02_28130</name>
</gene>